<name>A0AAV6QX26_SOLSE</name>
<evidence type="ECO:0000313" key="1">
    <source>
        <dbReference type="EMBL" id="KAG7496651.1"/>
    </source>
</evidence>
<dbReference type="EMBL" id="JAGKHQ010000015">
    <property type="protein sequence ID" value="KAG7496651.1"/>
    <property type="molecule type" value="Genomic_DNA"/>
</dbReference>
<keyword evidence="2" id="KW-1185">Reference proteome</keyword>
<dbReference type="AlphaFoldDB" id="A0AAV6QX26"/>
<sequence>MLSRHMGNTAQDRTAGLYLLLPEKKSKKQNTQQTLAPPAVWSLLPMQLQIYACKTCCANSITWTSSHAVIFHVE</sequence>
<comment type="caution">
    <text evidence="1">The sequence shown here is derived from an EMBL/GenBank/DDBJ whole genome shotgun (WGS) entry which is preliminary data.</text>
</comment>
<protein>
    <submittedName>
        <fullName evidence="1">Uncharacterized protein</fullName>
    </submittedName>
</protein>
<dbReference type="Proteomes" id="UP000693946">
    <property type="component" value="Linkage Group LG3"/>
</dbReference>
<accession>A0AAV6QX26</accession>
<evidence type="ECO:0000313" key="2">
    <source>
        <dbReference type="Proteomes" id="UP000693946"/>
    </source>
</evidence>
<proteinExistence type="predicted"/>
<reference evidence="1 2" key="1">
    <citation type="journal article" date="2021" name="Sci. Rep.">
        <title>Chromosome anchoring in Senegalese sole (Solea senegalensis) reveals sex-associated markers and genome rearrangements in flatfish.</title>
        <authorList>
            <person name="Guerrero-Cozar I."/>
            <person name="Gomez-Garrido J."/>
            <person name="Berbel C."/>
            <person name="Martinez-Blanch J.F."/>
            <person name="Alioto T."/>
            <person name="Claros M.G."/>
            <person name="Gagnaire P.A."/>
            <person name="Manchado M."/>
        </authorList>
    </citation>
    <scope>NUCLEOTIDE SEQUENCE [LARGE SCALE GENOMIC DNA]</scope>
    <source>
        <strain evidence="1">Sse05_10M</strain>
    </source>
</reference>
<organism evidence="1 2">
    <name type="scientific">Solea senegalensis</name>
    <name type="common">Senegalese sole</name>
    <dbReference type="NCBI Taxonomy" id="28829"/>
    <lineage>
        <taxon>Eukaryota</taxon>
        <taxon>Metazoa</taxon>
        <taxon>Chordata</taxon>
        <taxon>Craniata</taxon>
        <taxon>Vertebrata</taxon>
        <taxon>Euteleostomi</taxon>
        <taxon>Actinopterygii</taxon>
        <taxon>Neopterygii</taxon>
        <taxon>Teleostei</taxon>
        <taxon>Neoteleostei</taxon>
        <taxon>Acanthomorphata</taxon>
        <taxon>Carangaria</taxon>
        <taxon>Pleuronectiformes</taxon>
        <taxon>Pleuronectoidei</taxon>
        <taxon>Soleidae</taxon>
        <taxon>Solea</taxon>
    </lineage>
</organism>
<gene>
    <name evidence="1" type="ORF">JOB18_022722</name>
</gene>